<dbReference type="Gene3D" id="6.10.30.10">
    <property type="match status" value="1"/>
</dbReference>
<dbReference type="InterPro" id="IPR052513">
    <property type="entry name" value="Thioester_dehydratase-like"/>
</dbReference>
<name>A0ABX1SII2_9PSEU</name>
<protein>
    <recommendedName>
        <fullName evidence="5">OB-fold protein</fullName>
    </recommendedName>
</protein>
<dbReference type="Proteomes" id="UP000820669">
    <property type="component" value="Unassembled WGS sequence"/>
</dbReference>
<evidence type="ECO:0000313" key="4">
    <source>
        <dbReference type="Proteomes" id="UP000820669"/>
    </source>
</evidence>
<proteinExistence type="predicted"/>
<evidence type="ECO:0000259" key="2">
    <source>
        <dbReference type="Pfam" id="PF12172"/>
    </source>
</evidence>
<gene>
    <name evidence="3" type="ORF">HF526_23165</name>
</gene>
<dbReference type="Pfam" id="PF01796">
    <property type="entry name" value="OB_ChsH2_C"/>
    <property type="match status" value="1"/>
</dbReference>
<reference evidence="3 4" key="1">
    <citation type="submission" date="2020-04" db="EMBL/GenBank/DDBJ databases">
        <authorList>
            <person name="Klaysubun C."/>
            <person name="Duangmal K."/>
            <person name="Lipun K."/>
        </authorList>
    </citation>
    <scope>NUCLEOTIDE SEQUENCE [LARGE SCALE GENOMIC DNA]</scope>
    <source>
        <strain evidence="3 4">K10HN5</strain>
    </source>
</reference>
<dbReference type="InterPro" id="IPR002878">
    <property type="entry name" value="ChsH2_C"/>
</dbReference>
<feature type="domain" description="ChsH2 rubredoxin-like zinc ribbon" evidence="2">
    <location>
        <begin position="24"/>
        <end position="57"/>
    </location>
</feature>
<sequence>MTTTEATEQAAPRPVPDLDSQAFWDGLRAHRIVLQRCASCDRRRFPAMPSCPYCGHPEWRSEEVSGTGTVFSYIVVHRTFDPAFNGDVPYPVATVDLDGGGRIVARLTGMPAIDARVAPDFVDHPEWTELRFRIVEES</sequence>
<dbReference type="SUPFAM" id="SSF50249">
    <property type="entry name" value="Nucleic acid-binding proteins"/>
    <property type="match status" value="1"/>
</dbReference>
<keyword evidence="4" id="KW-1185">Reference proteome</keyword>
<accession>A0ABX1SII2</accession>
<dbReference type="PANTHER" id="PTHR34075">
    <property type="entry name" value="BLR3430 PROTEIN"/>
    <property type="match status" value="1"/>
</dbReference>
<dbReference type="EMBL" id="JAAXLA010000050">
    <property type="protein sequence ID" value="NMI00187.1"/>
    <property type="molecule type" value="Genomic_DNA"/>
</dbReference>
<dbReference type="RefSeq" id="WP_169383665.1">
    <property type="nucleotide sequence ID" value="NZ_JAAXLA010000050.1"/>
</dbReference>
<dbReference type="PANTHER" id="PTHR34075:SF5">
    <property type="entry name" value="BLR3430 PROTEIN"/>
    <property type="match status" value="1"/>
</dbReference>
<dbReference type="InterPro" id="IPR012340">
    <property type="entry name" value="NA-bd_OB-fold"/>
</dbReference>
<evidence type="ECO:0008006" key="5">
    <source>
        <dbReference type="Google" id="ProtNLM"/>
    </source>
</evidence>
<evidence type="ECO:0000313" key="3">
    <source>
        <dbReference type="EMBL" id="NMI00187.1"/>
    </source>
</evidence>
<evidence type="ECO:0000259" key="1">
    <source>
        <dbReference type="Pfam" id="PF01796"/>
    </source>
</evidence>
<dbReference type="Pfam" id="PF12172">
    <property type="entry name" value="zf-ChsH2"/>
    <property type="match status" value="1"/>
</dbReference>
<organism evidence="3 4">
    <name type="scientific">Pseudonocardia acidicola</name>
    <dbReference type="NCBI Taxonomy" id="2724939"/>
    <lineage>
        <taxon>Bacteria</taxon>
        <taxon>Bacillati</taxon>
        <taxon>Actinomycetota</taxon>
        <taxon>Actinomycetes</taxon>
        <taxon>Pseudonocardiales</taxon>
        <taxon>Pseudonocardiaceae</taxon>
        <taxon>Pseudonocardia</taxon>
    </lineage>
</organism>
<feature type="domain" description="ChsH2 C-terminal OB-fold" evidence="1">
    <location>
        <begin position="62"/>
        <end position="121"/>
    </location>
</feature>
<comment type="caution">
    <text evidence="3">The sequence shown here is derived from an EMBL/GenBank/DDBJ whole genome shotgun (WGS) entry which is preliminary data.</text>
</comment>
<dbReference type="InterPro" id="IPR022002">
    <property type="entry name" value="ChsH2_Znr"/>
</dbReference>